<keyword evidence="12" id="KW-1185">Reference proteome</keyword>
<feature type="region of interest" description="Disordered" evidence="8">
    <location>
        <begin position="879"/>
        <end position="931"/>
    </location>
</feature>
<feature type="domain" description="PHD-type" evidence="9">
    <location>
        <begin position="10"/>
        <end position="61"/>
    </location>
</feature>
<evidence type="ECO:0000313" key="11">
    <source>
        <dbReference type="EMBL" id="KZP01442.1"/>
    </source>
</evidence>
<dbReference type="InterPro" id="IPR013083">
    <property type="entry name" value="Znf_RING/FYVE/PHD"/>
</dbReference>
<evidence type="ECO:0000256" key="8">
    <source>
        <dbReference type="SAM" id="MobiDB-lite"/>
    </source>
</evidence>
<comment type="function">
    <text evidence="1">Negative regulator of transcription elongation.</text>
</comment>
<keyword evidence="4" id="KW-0479">Metal-binding</keyword>
<keyword evidence="6" id="KW-0862">Zinc</keyword>
<evidence type="ECO:0000259" key="9">
    <source>
        <dbReference type="PROSITE" id="PS50016"/>
    </source>
</evidence>
<proteinExistence type="inferred from homology"/>
<dbReference type="GO" id="GO:0001139">
    <property type="term" value="F:RNA polymerase II complex recruiting activity"/>
    <property type="evidence" value="ECO:0007669"/>
    <property type="project" value="TreeGrafter"/>
</dbReference>
<dbReference type="PROSITE" id="PS51321">
    <property type="entry name" value="TFIIS_CENTRAL"/>
    <property type="match status" value="1"/>
</dbReference>
<dbReference type="InterPro" id="IPR019787">
    <property type="entry name" value="Znf_PHD-finger"/>
</dbReference>
<name>A0A167RZV5_CALVF</name>
<dbReference type="GO" id="GO:0006368">
    <property type="term" value="P:transcription elongation by RNA polymerase II"/>
    <property type="evidence" value="ECO:0007669"/>
    <property type="project" value="TreeGrafter"/>
</dbReference>
<accession>A0A167RZV5</accession>
<dbReference type="Pfam" id="PF07500">
    <property type="entry name" value="TFIIS_M"/>
    <property type="match status" value="1"/>
</dbReference>
<dbReference type="Proteomes" id="UP000076738">
    <property type="component" value="Unassembled WGS sequence"/>
</dbReference>
<feature type="region of interest" description="Disordered" evidence="8">
    <location>
        <begin position="87"/>
        <end position="182"/>
    </location>
</feature>
<dbReference type="SUPFAM" id="SSF57903">
    <property type="entry name" value="FYVE/PHD zinc finger"/>
    <property type="match status" value="1"/>
</dbReference>
<dbReference type="GO" id="GO:0005634">
    <property type="term" value="C:nucleus"/>
    <property type="evidence" value="ECO:0007669"/>
    <property type="project" value="TreeGrafter"/>
</dbReference>
<dbReference type="InterPro" id="IPR001965">
    <property type="entry name" value="Znf_PHD"/>
</dbReference>
<feature type="compositionally biased region" description="Basic and acidic residues" evidence="8">
    <location>
        <begin position="464"/>
        <end position="481"/>
    </location>
</feature>
<evidence type="ECO:0000256" key="2">
    <source>
        <dbReference type="ARBA" id="ARBA00011050"/>
    </source>
</evidence>
<evidence type="ECO:0000256" key="4">
    <source>
        <dbReference type="ARBA" id="ARBA00022723"/>
    </source>
</evidence>
<evidence type="ECO:0000256" key="5">
    <source>
        <dbReference type="ARBA" id="ARBA00022771"/>
    </source>
</evidence>
<dbReference type="SUPFAM" id="SSF46942">
    <property type="entry name" value="Elongation factor TFIIS domain 2"/>
    <property type="match status" value="1"/>
</dbReference>
<dbReference type="GO" id="GO:0031440">
    <property type="term" value="P:regulation of mRNA 3'-end processing"/>
    <property type="evidence" value="ECO:0007669"/>
    <property type="project" value="TreeGrafter"/>
</dbReference>
<dbReference type="InterPro" id="IPR019786">
    <property type="entry name" value="Zinc_finger_PHD-type_CS"/>
</dbReference>
<dbReference type="EMBL" id="KV417266">
    <property type="protein sequence ID" value="KZP01442.1"/>
    <property type="molecule type" value="Genomic_DNA"/>
</dbReference>
<feature type="region of interest" description="Disordered" evidence="8">
    <location>
        <begin position="425"/>
        <end position="447"/>
    </location>
</feature>
<dbReference type="GO" id="GO:0006362">
    <property type="term" value="P:transcription elongation by RNA polymerase I"/>
    <property type="evidence" value="ECO:0007669"/>
    <property type="project" value="TreeGrafter"/>
</dbReference>
<feature type="compositionally biased region" description="Basic and acidic residues" evidence="8">
    <location>
        <begin position="904"/>
        <end position="922"/>
    </location>
</feature>
<dbReference type="InterPro" id="IPR012921">
    <property type="entry name" value="SPOC_C"/>
</dbReference>
<dbReference type="CDD" id="cd21538">
    <property type="entry name" value="SPOC_TFIIS"/>
    <property type="match status" value="1"/>
</dbReference>
<evidence type="ECO:0000256" key="7">
    <source>
        <dbReference type="PROSITE-ProRule" id="PRU00146"/>
    </source>
</evidence>
<dbReference type="PANTHER" id="PTHR11477">
    <property type="entry name" value="TRANSCRIPTION FACTOR S-II ZINC FINGER DOMAIN-CONTAINING PROTEIN"/>
    <property type="match status" value="1"/>
</dbReference>
<keyword evidence="5 7" id="KW-0863">Zinc-finger</keyword>
<dbReference type="PROSITE" id="PS01359">
    <property type="entry name" value="ZF_PHD_1"/>
    <property type="match status" value="1"/>
</dbReference>
<dbReference type="GO" id="GO:0031564">
    <property type="term" value="P:transcription antitermination"/>
    <property type="evidence" value="ECO:0007669"/>
    <property type="project" value="TreeGrafter"/>
</dbReference>
<dbReference type="PROSITE" id="PS50016">
    <property type="entry name" value="ZF_PHD_2"/>
    <property type="match status" value="1"/>
</dbReference>
<comment type="similarity">
    <text evidence="2">Belongs to the BYE1 family.</text>
</comment>
<evidence type="ECO:0000259" key="10">
    <source>
        <dbReference type="PROSITE" id="PS51321"/>
    </source>
</evidence>
<dbReference type="SMART" id="SM00249">
    <property type="entry name" value="PHD"/>
    <property type="match status" value="1"/>
</dbReference>
<feature type="region of interest" description="Disordered" evidence="8">
    <location>
        <begin position="375"/>
        <end position="399"/>
    </location>
</feature>
<evidence type="ECO:0000256" key="3">
    <source>
        <dbReference type="ARBA" id="ARBA00021616"/>
    </source>
</evidence>
<dbReference type="AlphaFoldDB" id="A0A167RZV5"/>
<dbReference type="Gene3D" id="3.30.40.10">
    <property type="entry name" value="Zinc/RING finger domain, C3HC4 (zinc finger)"/>
    <property type="match status" value="1"/>
</dbReference>
<sequence>MPSRGQKRKRSECICGGVYLATQPEVLCETCRKWFHFACIGLTEINAEDMTLYICARCSSKAHRTTHMFWDIPPNDTTFDFLLKAESQTTSEADQDDRRKARSQRSITKYPNDYDEESEESISSDDNYSDDTEKEKGVGHSPTRRDLGRWWNKAQQSTSHKPVRRSAGMAEEAQRKWGPHSVEAGSQGDVLRAISDDPVRKFCYGRLLEVILPMFQEQFDHQSVTLHDVPVPEKSSHPDNQGSEETPFKSPQKAATAFVDELEQHLYDTFAEFDEKKGKTIAAAKYRERFRTLNFNLSQNDRALLRRRIGSWELSAEDLAKMSSGDLANEERQHEIEIARRESLQHSILEAPAAPTAKITHKGEEIIEAFSAYEARRQGESTEEERALSPQPHLRSQSVDFLSSKEAGTVGQGYSTMDSLNATQSLPSQVERENPSSQSTGLPLAALPANKGSTISRIIVPPDDLERPEGVERSPKTRLDRTSFSPLTPSHPNFSLSTLWSMNVARGDRQASPTDHLDTVRDGNAVSLHDEFLDSLEDGNLEELLAPEEQDHGPSRDENVLLSVGGRPEQFIVWRGELLMPMEPAPPLSCYVVAHQIGGPKLDEDPATWNLLFTSTTIRIDGRVPVPSSTEYLLNMRMSASKELVAISLSPQSAPDEIGFRQLFELLYSRGRHGIVFPWGTKPSETAIGKDLYLVPLKSNDPLPEYVQLLNHLELPVHRLDDVLLGVFVLYRARVPRARHLSLDRSPAGLSVNTPALLPSWPSQPHFGPTSDELLPNTLSTSMAGVTQDIARLTPEQLRLVQSLIEQAGLAAPGSGPTLPTAPTSDAIRAAYPQPMAPTVPSVPLTQPVNVQALLPAPGAHNTGDAYSAARTDWRHVTVSQSHTTGTMGERLHDSSLPTTPEQQRLERRDSKRSRTFDRPRDSGWGTRRGR</sequence>
<dbReference type="GO" id="GO:0000977">
    <property type="term" value="F:RNA polymerase II transcription regulatory region sequence-specific DNA binding"/>
    <property type="evidence" value="ECO:0007669"/>
    <property type="project" value="TreeGrafter"/>
</dbReference>
<dbReference type="GO" id="GO:0008270">
    <property type="term" value="F:zinc ion binding"/>
    <property type="evidence" value="ECO:0007669"/>
    <property type="project" value="UniProtKB-KW"/>
</dbReference>
<dbReference type="InterPro" id="IPR003618">
    <property type="entry name" value="TFIIS_cen_dom"/>
</dbReference>
<evidence type="ECO:0000313" key="12">
    <source>
        <dbReference type="Proteomes" id="UP000076738"/>
    </source>
</evidence>
<dbReference type="STRING" id="1330018.A0A167RZV5"/>
<dbReference type="Pfam" id="PF00628">
    <property type="entry name" value="PHD"/>
    <property type="match status" value="1"/>
</dbReference>
<feature type="region of interest" description="Disordered" evidence="8">
    <location>
        <begin position="229"/>
        <end position="252"/>
    </location>
</feature>
<feature type="compositionally biased region" description="Basic and acidic residues" evidence="8">
    <location>
        <begin position="375"/>
        <end position="387"/>
    </location>
</feature>
<feature type="region of interest" description="Disordered" evidence="8">
    <location>
        <begin position="464"/>
        <end position="490"/>
    </location>
</feature>
<reference evidence="11 12" key="1">
    <citation type="journal article" date="2016" name="Mol. Biol. Evol.">
        <title>Comparative Genomics of Early-Diverging Mushroom-Forming Fungi Provides Insights into the Origins of Lignocellulose Decay Capabilities.</title>
        <authorList>
            <person name="Nagy L.G."/>
            <person name="Riley R."/>
            <person name="Tritt A."/>
            <person name="Adam C."/>
            <person name="Daum C."/>
            <person name="Floudas D."/>
            <person name="Sun H."/>
            <person name="Yadav J.S."/>
            <person name="Pangilinan J."/>
            <person name="Larsson K.H."/>
            <person name="Matsuura K."/>
            <person name="Barry K."/>
            <person name="Labutti K."/>
            <person name="Kuo R."/>
            <person name="Ohm R.A."/>
            <person name="Bhattacharya S.S."/>
            <person name="Shirouzu T."/>
            <person name="Yoshinaga Y."/>
            <person name="Martin F.M."/>
            <person name="Grigoriev I.V."/>
            <person name="Hibbett D.S."/>
        </authorList>
    </citation>
    <scope>NUCLEOTIDE SEQUENCE [LARGE SCALE GENOMIC DNA]</scope>
    <source>
        <strain evidence="11 12">TUFC12733</strain>
    </source>
</reference>
<organism evidence="11 12">
    <name type="scientific">Calocera viscosa (strain TUFC12733)</name>
    <dbReference type="NCBI Taxonomy" id="1330018"/>
    <lineage>
        <taxon>Eukaryota</taxon>
        <taxon>Fungi</taxon>
        <taxon>Dikarya</taxon>
        <taxon>Basidiomycota</taxon>
        <taxon>Agaricomycotina</taxon>
        <taxon>Dacrymycetes</taxon>
        <taxon>Dacrymycetales</taxon>
        <taxon>Dacrymycetaceae</taxon>
        <taxon>Calocera</taxon>
    </lineage>
</organism>
<feature type="domain" description="TFIIS central" evidence="10">
    <location>
        <begin position="207"/>
        <end position="355"/>
    </location>
</feature>
<evidence type="ECO:0000256" key="6">
    <source>
        <dbReference type="ARBA" id="ARBA00022833"/>
    </source>
</evidence>
<dbReference type="Gene3D" id="1.10.472.30">
    <property type="entry name" value="Transcription elongation factor S-II, central domain"/>
    <property type="match status" value="1"/>
</dbReference>
<protein>
    <recommendedName>
        <fullName evidence="3">Transcription factor BYE1</fullName>
    </recommendedName>
</protein>
<dbReference type="InterPro" id="IPR011011">
    <property type="entry name" value="Znf_FYVE_PHD"/>
</dbReference>
<gene>
    <name evidence="11" type="ORF">CALVIDRAFT_547838</name>
</gene>
<dbReference type="SMART" id="SM00510">
    <property type="entry name" value="TFS2M"/>
    <property type="match status" value="1"/>
</dbReference>
<dbReference type="Pfam" id="PF07744">
    <property type="entry name" value="SPOC"/>
    <property type="match status" value="1"/>
</dbReference>
<feature type="compositionally biased region" description="Acidic residues" evidence="8">
    <location>
        <begin position="113"/>
        <end position="130"/>
    </location>
</feature>
<evidence type="ECO:0000256" key="1">
    <source>
        <dbReference type="ARBA" id="ARBA00002311"/>
    </source>
</evidence>
<dbReference type="OrthoDB" id="436852at2759"/>
<feature type="compositionally biased region" description="Basic and acidic residues" evidence="8">
    <location>
        <begin position="131"/>
        <end position="148"/>
    </location>
</feature>
<dbReference type="InterPro" id="IPR036575">
    <property type="entry name" value="TFIIS_cen_dom_sf"/>
</dbReference>
<dbReference type="PANTHER" id="PTHR11477:SF11">
    <property type="entry name" value="TRANSCRIPTION FACTOR BYE1"/>
    <property type="match status" value="1"/>
</dbReference>